<dbReference type="STRING" id="2512241.A0A553IC56"/>
<organism evidence="2 3">
    <name type="scientific">Xylaria flabelliformis</name>
    <dbReference type="NCBI Taxonomy" id="2512241"/>
    <lineage>
        <taxon>Eukaryota</taxon>
        <taxon>Fungi</taxon>
        <taxon>Dikarya</taxon>
        <taxon>Ascomycota</taxon>
        <taxon>Pezizomycotina</taxon>
        <taxon>Sordariomycetes</taxon>
        <taxon>Xylariomycetidae</taxon>
        <taxon>Xylariales</taxon>
        <taxon>Xylariaceae</taxon>
        <taxon>Xylaria</taxon>
    </lineage>
</organism>
<dbReference type="Proteomes" id="UP000319160">
    <property type="component" value="Unassembled WGS sequence"/>
</dbReference>
<dbReference type="OrthoDB" id="5415867at2759"/>
<feature type="signal peptide" evidence="1">
    <location>
        <begin position="1"/>
        <end position="22"/>
    </location>
</feature>
<evidence type="ECO:0008006" key="4">
    <source>
        <dbReference type="Google" id="ProtNLM"/>
    </source>
</evidence>
<dbReference type="SUPFAM" id="SSF49503">
    <property type="entry name" value="Cupredoxins"/>
    <property type="match status" value="2"/>
</dbReference>
<feature type="chain" id="PRO_5022053068" description="Phytocyanin domain-containing protein" evidence="1">
    <location>
        <begin position="23"/>
        <end position="659"/>
    </location>
</feature>
<evidence type="ECO:0000313" key="3">
    <source>
        <dbReference type="Proteomes" id="UP000319160"/>
    </source>
</evidence>
<dbReference type="InterPro" id="IPR052953">
    <property type="entry name" value="Ser-rich/MCO-related"/>
</dbReference>
<comment type="caution">
    <text evidence="2">The sequence shown here is derived from an EMBL/GenBank/DDBJ whole genome shotgun (WGS) entry which is preliminary data.</text>
</comment>
<evidence type="ECO:0000313" key="2">
    <source>
        <dbReference type="EMBL" id="TRX97793.1"/>
    </source>
</evidence>
<dbReference type="AlphaFoldDB" id="A0A553IC56"/>
<gene>
    <name evidence="2" type="ORF">FHL15_001548</name>
</gene>
<accession>A0A553IC56</accession>
<name>A0A553IC56_9PEZI</name>
<keyword evidence="1" id="KW-0732">Signal</keyword>
<sequence>MSWRRPSSLALGLGFFASLTTAANIEVTVGKGGKLEFIPPNIEAQIGDTVTYKFFAKNHAVAQSTFADPCHLQENGIFSGFTPNASPDIAAPTDFTITINDTKPLWFYCPQTNGNHCQNGMVHAINAPDTGNTFDAYKAKAQQAATPSTPPAGTVPVGGLRKLHIDVGFNGGLMFNPNNVTELVGTVVEFSYNPANHSIVQSSFDKPCQPIEREGGGFVAPFVPTQQTPSGVTFEVTLTNSDPIWFYCAQTKKSHCQSGMVGSINAATEGEKTFQAFKDLATKAPPSTIGPDSPVIGALKVNGTFISSLGGTVLDTTTLDPSLGSEIPPPEMNYPPYIGGMAGGNQPTNYNWGDNITDEAVAILQSLQYVDNFIVVLLLEGFNRVNQGQWSDVYPGSITQTLGSLVAQSLIHRRTYTDSLQHFGKDVVSVCSNYNLDAALKDVDTWLTTVLTGLHLSIGATLDALTLLATSDPWTTPALATGLGSQARMSALVNLMQNHVAAAAPREVLIPHELATSYITSHYAQDAKCAPPSATKDATKSFPALVIKNKVVQPDTNRVTEITIEVPKDTQGGLFIAWLGPWGGLKFTSVDATDSTAYVPDSLSGHVWAVLTSKDGVKVADLDTVTVAGPEILWVSQQWPVTLWSGFLTYIVTLRSAST</sequence>
<dbReference type="PANTHER" id="PTHR34883">
    <property type="entry name" value="SERINE-RICH PROTEIN, PUTATIVE-RELATED-RELATED"/>
    <property type="match status" value="1"/>
</dbReference>
<dbReference type="Gene3D" id="2.60.40.420">
    <property type="entry name" value="Cupredoxins - blue copper proteins"/>
    <property type="match status" value="2"/>
</dbReference>
<keyword evidence="3" id="KW-1185">Reference proteome</keyword>
<protein>
    <recommendedName>
        <fullName evidence="4">Phytocyanin domain-containing protein</fullName>
    </recommendedName>
</protein>
<dbReference type="PANTHER" id="PTHR34883:SF15">
    <property type="entry name" value="EXTRACELLULAR SERINE-RICH PROTEIN"/>
    <property type="match status" value="1"/>
</dbReference>
<evidence type="ECO:0000256" key="1">
    <source>
        <dbReference type="SAM" id="SignalP"/>
    </source>
</evidence>
<proteinExistence type="predicted"/>
<dbReference type="InterPro" id="IPR008972">
    <property type="entry name" value="Cupredoxin"/>
</dbReference>
<reference evidence="3" key="1">
    <citation type="submission" date="2019-06" db="EMBL/GenBank/DDBJ databases">
        <title>Draft genome sequence of the griseofulvin-producing fungus Xylaria cubensis strain G536.</title>
        <authorList>
            <person name="Mead M.E."/>
            <person name="Raja H.A."/>
            <person name="Steenwyk J.L."/>
            <person name="Knowles S.L."/>
            <person name="Oberlies N.H."/>
            <person name="Rokas A."/>
        </authorList>
    </citation>
    <scope>NUCLEOTIDE SEQUENCE [LARGE SCALE GENOMIC DNA]</scope>
    <source>
        <strain evidence="3">G536</strain>
    </source>
</reference>
<dbReference type="CDD" id="cd00920">
    <property type="entry name" value="Cupredoxin"/>
    <property type="match status" value="2"/>
</dbReference>
<dbReference type="EMBL" id="VFLP01000005">
    <property type="protein sequence ID" value="TRX97793.1"/>
    <property type="molecule type" value="Genomic_DNA"/>
</dbReference>